<reference evidence="1 2" key="1">
    <citation type="submission" date="2020-08" db="EMBL/GenBank/DDBJ databases">
        <title>Genome public.</title>
        <authorList>
            <person name="Liu C."/>
            <person name="Sun Q."/>
        </authorList>
    </citation>
    <scope>NUCLEOTIDE SEQUENCE [LARGE SCALE GENOMIC DNA]</scope>
    <source>
        <strain evidence="1 2">BX1</strain>
    </source>
</reference>
<dbReference type="PANTHER" id="PTHR10000">
    <property type="entry name" value="PHOSPHOSERINE PHOSPHATASE"/>
    <property type="match status" value="1"/>
</dbReference>
<name>A0ABR7NFW4_9FIRM</name>
<protein>
    <submittedName>
        <fullName evidence="1">HAD-IIB family hydrolase</fullName>
    </submittedName>
</protein>
<keyword evidence="2" id="KW-1185">Reference proteome</keyword>
<dbReference type="RefSeq" id="WP_262398935.1">
    <property type="nucleotide sequence ID" value="NZ_JACRTB010000003.1"/>
</dbReference>
<dbReference type="Gene3D" id="3.30.1240.10">
    <property type="match status" value="1"/>
</dbReference>
<dbReference type="Proteomes" id="UP000658131">
    <property type="component" value="Unassembled WGS sequence"/>
</dbReference>
<dbReference type="Pfam" id="PF08282">
    <property type="entry name" value="Hydrolase_3"/>
    <property type="match status" value="1"/>
</dbReference>
<sequence>MDSIRLIALDLDNTTLNGESRLAPRTRDAIERALSLGVEVVIASGRSRRSLPRDVLSIKGLRYAVTSNGAAVYDLRRDCAIHRLVLPAHAAGLLMERVDPAFELQAFIDGQGYASERYLADPGAYSPKSAVSVEYLKRTRRAVADMRGFVREHRGELDMLDLVLPGGVEREPIIERLKKEIPGVYVTASMRHLIEIVHRDCGKRAGVAWLGGQLGLIPRQIAAFGDAENDREMLEYAGLGCAVENAEPAVRAAADLIVPSNLEDGVAWGIEKILDGSERG</sequence>
<comment type="caution">
    <text evidence="1">The sequence shown here is derived from an EMBL/GenBank/DDBJ whole genome shotgun (WGS) entry which is preliminary data.</text>
</comment>
<dbReference type="SUPFAM" id="SSF56784">
    <property type="entry name" value="HAD-like"/>
    <property type="match status" value="1"/>
</dbReference>
<dbReference type="Gene3D" id="3.40.50.1000">
    <property type="entry name" value="HAD superfamily/HAD-like"/>
    <property type="match status" value="1"/>
</dbReference>
<dbReference type="EMBL" id="JACRTB010000003">
    <property type="protein sequence ID" value="MBC8575291.1"/>
    <property type="molecule type" value="Genomic_DNA"/>
</dbReference>
<keyword evidence="1" id="KW-0378">Hydrolase</keyword>
<dbReference type="InterPro" id="IPR006379">
    <property type="entry name" value="HAD-SF_hydro_IIB"/>
</dbReference>
<accession>A0ABR7NFW4</accession>
<dbReference type="InterPro" id="IPR023214">
    <property type="entry name" value="HAD_sf"/>
</dbReference>
<proteinExistence type="predicted"/>
<dbReference type="NCBIfam" id="TIGR01484">
    <property type="entry name" value="HAD-SF-IIB"/>
    <property type="match status" value="1"/>
</dbReference>
<organism evidence="1 2">
    <name type="scientific">Yanshouia hominis</name>
    <dbReference type="NCBI Taxonomy" id="2763673"/>
    <lineage>
        <taxon>Bacteria</taxon>
        <taxon>Bacillati</taxon>
        <taxon>Bacillota</taxon>
        <taxon>Clostridia</taxon>
        <taxon>Eubacteriales</taxon>
        <taxon>Oscillospiraceae</taxon>
        <taxon>Yanshouia</taxon>
    </lineage>
</organism>
<dbReference type="GO" id="GO:0016787">
    <property type="term" value="F:hydrolase activity"/>
    <property type="evidence" value="ECO:0007669"/>
    <property type="project" value="UniProtKB-KW"/>
</dbReference>
<gene>
    <name evidence="1" type="ORF">H8717_02540</name>
</gene>
<dbReference type="InterPro" id="IPR036412">
    <property type="entry name" value="HAD-like_sf"/>
</dbReference>
<evidence type="ECO:0000313" key="2">
    <source>
        <dbReference type="Proteomes" id="UP000658131"/>
    </source>
</evidence>
<dbReference type="PANTHER" id="PTHR10000:SF8">
    <property type="entry name" value="HAD SUPERFAMILY HYDROLASE-LIKE, TYPE 3"/>
    <property type="match status" value="1"/>
</dbReference>
<evidence type="ECO:0000313" key="1">
    <source>
        <dbReference type="EMBL" id="MBC8575291.1"/>
    </source>
</evidence>